<proteinExistence type="predicted"/>
<sequence>MSLVSLSEAFVRGGGSSESPITVRGLVVALTKAASGGNDKENSSRKSSLEAAQQCFKTVQQQLAHPPSGRNGVEQLVALGRASLTALAALSPASASQQLSGWRYNFARRLVSCKAFSDAQQEAWVLFQQLSTQQQPSASGGTPAAEAAANLLVGTALTLVLCCVEGQLFDSEEALQALLQAAESLPAGLSQLKADEAAKHGEAAHRYLYKAAVVLLERRSWRHLPAVCSSLLVVAGGQAVAQLRAMQAVSKLVAHMPEEQAAAALAAVAVCLGRQELCSEAASCLLGLLCSAVEQATSAATSQHLHAAVLSCAGTAAPAEGGQAVLQAAALLLPALALQQPGHAAGAWVQPVAAVEQSMLESVQQLEAQLAATQRNKQPMGSVQQQLAALAAASQAANTLRRQLAVADKTKSRSGSGGGGGGSSFAHAVQQLGGPAAAATAAAVLELGGPIVGVYSRVEEALCGELGGGLGGTSGHTAAVALVAAARLRAACPDSTADGLLCSSTAVSRLLGWDLQAYCAGSTHLPPAACAVDTGELAWLASALFNLGVDLLAAQRYQPAVPALQAAVAAAAVGLQALAAGGTAEPQEVAARAVELGRKSVALSDAQQQAGDGQGALGSLAHCTALVLQLGCLTAAAAWQPMVEAFVRLQAELPVVEECAPGKAVSKPSRRNGKAAVGKKGPAAAGSSRSRSSACHTAPDVLLLTVLQQREAGLPAGSTMAVLQHELHTWAVLLSSPLAVGGLALARWHHTARQLLQGCYPAHERPAEHAALLLLLHQLKLSPEQSQAPGAELLQQAIAVLEEVPGPAATGSRATARCLLAVGCARQLASGALLEQQQERQRSHAAASTSAAGSSEQDAAAAARLAGGDLQQPNAADWQHLDQLVRQAQAAVQAAGSEAQAADDGLRAAAQELSWLAGLRGISGPAQQQQQQDVLASCLFPGAAGSAADLELQAQAAAAEGRRSSSAAVRRSQLHGQAAEAFAGAGDMVPALYHASESHRLLAALFQPDSAHELPPSGGQLAAAAPVGWWRLTAAYLSSLLQLGQLFEAAGLADEALHALREAQRLAVAAGAQPFAALVAARLADVYCKQGQLEVAEQAVAIARQQLGPLPVGASLALGYCRAAVQQAEVQLSIATSSKAAAAAAQEAVSSCQALAASAAAAGPAQRPPAAAAWCNALLAAALLAGAEAALQRDSRPCALQLATSALDAASGSSDGGPPCSALRCQQAAALLFLGQHSAVEAPAREQLAVWGLGQASSASAASTAPVDPPAAPRGRARRAAAKPAAGRSRGKAAAGAAAAAAAGAAASEGTAASVLSSIPVHKQQLWHALQLSRGMLCIHRSAAGLLAEACGRQGHLHLAAWLLHCSLGAAMRLQYQLVLHSRCQQLLQRGQRADAAANTLASQAAELARLGADVLEPGLDWQLVQQLAGLGVDCAAALQQSAGVQVGRGRKGAASRAPASAVCEPATVLAALNEQARQQLLAWQAVLPAGTAVCSVSCLPGSSGGSHLLISRLAPTEGDAAAGGQLPPLLVALPVQQLSASLSCHPIRALRMDDAAGSERTSVGSVQSVLDEMAAVLADSGRSMRDMSTDTREQQREWWRVRLSLDDRLAGLVKHVDSSWLGPWRGLLLGDAGDAVGSRSKAHAAAQRLADLLQEAGQPASQQQAAVLQHAAAALSQQARCGSGLAAGEARQAARQLCDAAGLVCSQEQQQEVAALLAGAATAGSSAEAAEAQAVRRQRAGTAKPGKSVKFADQAPSPEADEQQQQQQQQQAEEGEQAPPPARTTRARKPAAAAAAAAGAARSRRSAAAPAAEQPAACGDAGADVSPVATLAAVGRSLRAGEDDAPPLTEAAPRELCQVFDRLSLGHEADAAPNTAPRTTAVPGTAGRSGGAMARSGKHRSRLRLMLAGTPGRGTSLKPRAAAAGAATAPRAARELPLTVAKTAPPPAPRPGSSADSSEIAAAAAAGPVLLVLDGALQALPWESCAGLMHRRVYRMPSLPCAAATAQRADLSVDLSSTFYALNPGGDLAATQATFQTWFAGMRGWEGKAGSAPSSAEMAAALTSHQFFLYCGHGGGEQYISAAKLRSLERCSAALLMGCSSGRLRAQAHYEPVGAVLAYLLAGCPAAVANLWDVTDKDIDRFSQALLSAWISGASDGSSSNSGADPGAAATAGSDMAAAVAGSRGTCKLPHLVGAAPVCYGIPSRLYLDPA</sequence>
<dbReference type="EMBL" id="SIDB01000003">
    <property type="protein sequence ID" value="KAI3434689.1"/>
    <property type="molecule type" value="Genomic_DNA"/>
</dbReference>
<feature type="compositionally biased region" description="Low complexity" evidence="5">
    <location>
        <begin position="844"/>
        <end position="864"/>
    </location>
</feature>
<comment type="catalytic activity">
    <reaction evidence="1">
        <text>All bonds known to be hydrolyzed by this endopeptidase have arginine in P1 and an acidic residue in P4. P6 is often occupied by an acidic residue or by a hydroxy-amino-acid residue, the phosphorylation of which enhances cleavage.</text>
        <dbReference type="EC" id="3.4.22.49"/>
    </reaction>
</comment>
<organism evidence="7 8">
    <name type="scientific">Chlorella vulgaris</name>
    <name type="common">Green alga</name>
    <dbReference type="NCBI Taxonomy" id="3077"/>
    <lineage>
        <taxon>Eukaryota</taxon>
        <taxon>Viridiplantae</taxon>
        <taxon>Chlorophyta</taxon>
        <taxon>core chlorophytes</taxon>
        <taxon>Trebouxiophyceae</taxon>
        <taxon>Chlorellales</taxon>
        <taxon>Chlorellaceae</taxon>
        <taxon>Chlorella clade</taxon>
        <taxon>Chlorella</taxon>
    </lineage>
</organism>
<feature type="compositionally biased region" description="Low complexity" evidence="5">
    <location>
        <begin position="674"/>
        <end position="693"/>
    </location>
</feature>
<evidence type="ECO:0000256" key="5">
    <source>
        <dbReference type="SAM" id="MobiDB-lite"/>
    </source>
</evidence>
<evidence type="ECO:0000313" key="8">
    <source>
        <dbReference type="Proteomes" id="UP001055712"/>
    </source>
</evidence>
<dbReference type="GO" id="GO:0005634">
    <property type="term" value="C:nucleus"/>
    <property type="evidence" value="ECO:0007669"/>
    <property type="project" value="InterPro"/>
</dbReference>
<dbReference type="Pfam" id="PF03568">
    <property type="entry name" value="Separin_C"/>
    <property type="match status" value="2"/>
</dbReference>
<feature type="region of interest" description="Disordered" evidence="5">
    <location>
        <begin position="1735"/>
        <end position="1813"/>
    </location>
</feature>
<dbReference type="Proteomes" id="UP001055712">
    <property type="component" value="Unassembled WGS sequence"/>
</dbReference>
<feature type="region of interest" description="Disordered" evidence="5">
    <location>
        <begin position="1869"/>
        <end position="1931"/>
    </location>
</feature>
<reference evidence="7" key="2">
    <citation type="submission" date="2020-11" db="EMBL/GenBank/DDBJ databases">
        <authorList>
            <person name="Cecchin M."/>
            <person name="Marcolungo L."/>
            <person name="Rossato M."/>
            <person name="Girolomoni L."/>
            <person name="Cosentino E."/>
            <person name="Cuine S."/>
            <person name="Li-Beisson Y."/>
            <person name="Delledonne M."/>
            <person name="Ballottari M."/>
        </authorList>
    </citation>
    <scope>NUCLEOTIDE SEQUENCE</scope>
    <source>
        <strain evidence="7">211/11P</strain>
        <tissue evidence="7">Whole cell</tissue>
    </source>
</reference>
<reference evidence="7" key="1">
    <citation type="journal article" date="2019" name="Plant J.">
        <title>Chlorella vulgaris genome assembly and annotation reveals the molecular basis for metabolic acclimation to high light conditions.</title>
        <authorList>
            <person name="Cecchin M."/>
            <person name="Marcolungo L."/>
            <person name="Rossato M."/>
            <person name="Girolomoni L."/>
            <person name="Cosentino E."/>
            <person name="Cuine S."/>
            <person name="Li-Beisson Y."/>
            <person name="Delledonne M."/>
            <person name="Ballottari M."/>
        </authorList>
    </citation>
    <scope>NUCLEOTIDE SEQUENCE</scope>
    <source>
        <strain evidence="7">211/11P</strain>
    </source>
</reference>
<evidence type="ECO:0000256" key="3">
    <source>
        <dbReference type="ARBA" id="ARBA00022801"/>
    </source>
</evidence>
<evidence type="ECO:0000256" key="1">
    <source>
        <dbReference type="ARBA" id="ARBA00000451"/>
    </source>
</evidence>
<dbReference type="GO" id="GO:0051307">
    <property type="term" value="P:meiotic chromosome separation"/>
    <property type="evidence" value="ECO:0007669"/>
    <property type="project" value="TreeGrafter"/>
</dbReference>
<evidence type="ECO:0000256" key="4">
    <source>
        <dbReference type="ARBA" id="ARBA00022829"/>
    </source>
</evidence>
<accession>A0A9D4TTU1</accession>
<keyword evidence="4" id="KW-0159">Chromosome partition</keyword>
<protein>
    <recommendedName>
        <fullName evidence="2">separase</fullName>
        <ecNumber evidence="2">3.4.22.49</ecNumber>
    </recommendedName>
</protein>
<keyword evidence="8" id="KW-1185">Reference proteome</keyword>
<name>A0A9D4TTU1_CHLVU</name>
<feature type="compositionally biased region" description="Low complexity" evidence="5">
    <location>
        <begin position="1921"/>
        <end position="1931"/>
    </location>
</feature>
<dbReference type="PROSITE" id="PS51700">
    <property type="entry name" value="SEPARIN"/>
    <property type="match status" value="1"/>
</dbReference>
<feature type="compositionally biased region" description="Low complexity" evidence="5">
    <location>
        <begin position="1755"/>
        <end position="1773"/>
    </location>
</feature>
<feature type="region of interest" description="Disordered" evidence="5">
    <location>
        <begin position="835"/>
        <end position="864"/>
    </location>
</feature>
<evidence type="ECO:0000259" key="6">
    <source>
        <dbReference type="PROSITE" id="PS51700"/>
    </source>
</evidence>
<dbReference type="GO" id="GO:0004197">
    <property type="term" value="F:cysteine-type endopeptidase activity"/>
    <property type="evidence" value="ECO:0007669"/>
    <property type="project" value="InterPro"/>
</dbReference>
<dbReference type="InterPro" id="IPR030397">
    <property type="entry name" value="SEPARIN_core_dom"/>
</dbReference>
<dbReference type="GO" id="GO:0072686">
    <property type="term" value="C:mitotic spindle"/>
    <property type="evidence" value="ECO:0007669"/>
    <property type="project" value="TreeGrafter"/>
</dbReference>
<comment type="caution">
    <text evidence="7">The sequence shown here is derived from an EMBL/GenBank/DDBJ whole genome shotgun (WGS) entry which is preliminary data.</text>
</comment>
<dbReference type="PANTHER" id="PTHR12792">
    <property type="entry name" value="EXTRA SPINDLE POLES 1-RELATED"/>
    <property type="match status" value="1"/>
</dbReference>
<dbReference type="InterPro" id="IPR005314">
    <property type="entry name" value="Peptidase_C50"/>
</dbReference>
<dbReference type="GO" id="GO:0006508">
    <property type="term" value="P:proteolysis"/>
    <property type="evidence" value="ECO:0007669"/>
    <property type="project" value="InterPro"/>
</dbReference>
<dbReference type="GO" id="GO:0005737">
    <property type="term" value="C:cytoplasm"/>
    <property type="evidence" value="ECO:0007669"/>
    <property type="project" value="TreeGrafter"/>
</dbReference>
<feature type="region of interest" description="Disordered" evidence="5">
    <location>
        <begin position="1261"/>
        <end position="1288"/>
    </location>
</feature>
<feature type="compositionally biased region" description="Low complexity" evidence="5">
    <location>
        <begin position="1791"/>
        <end position="1813"/>
    </location>
</feature>
<dbReference type="InterPro" id="IPR056933">
    <property type="entry name" value="TPR_ESP1"/>
</dbReference>
<keyword evidence="3" id="KW-0378">Hydrolase</keyword>
<evidence type="ECO:0000256" key="2">
    <source>
        <dbReference type="ARBA" id="ARBA00012489"/>
    </source>
</evidence>
<dbReference type="EC" id="3.4.22.49" evidence="2"/>
<gene>
    <name evidence="7" type="ORF">D9Q98_002752</name>
</gene>
<dbReference type="OrthoDB" id="10255632at2759"/>
<evidence type="ECO:0000313" key="7">
    <source>
        <dbReference type="EMBL" id="KAI3434689.1"/>
    </source>
</evidence>
<dbReference type="PANTHER" id="PTHR12792:SF0">
    <property type="entry name" value="SEPARIN"/>
    <property type="match status" value="1"/>
</dbReference>
<feature type="region of interest" description="Disordered" evidence="5">
    <location>
        <begin position="661"/>
        <end position="693"/>
    </location>
</feature>
<feature type="domain" description="Peptidase C50" evidence="6">
    <location>
        <begin position="2016"/>
        <end position="2111"/>
    </location>
</feature>
<dbReference type="Pfam" id="PF25110">
    <property type="entry name" value="TPR_ESP1"/>
    <property type="match status" value="1"/>
</dbReference>